<dbReference type="PANTHER" id="PTHR30514:SF18">
    <property type="entry name" value="RPIR-FAMILY TRANSCRIPTIONAL REGULATOR"/>
    <property type="match status" value="1"/>
</dbReference>
<organism evidence="2 4">
    <name type="scientific">Trinickia symbiotica</name>
    <dbReference type="NCBI Taxonomy" id="863227"/>
    <lineage>
        <taxon>Bacteria</taxon>
        <taxon>Pseudomonadati</taxon>
        <taxon>Pseudomonadota</taxon>
        <taxon>Betaproteobacteria</taxon>
        <taxon>Burkholderiales</taxon>
        <taxon>Burkholderiaceae</taxon>
        <taxon>Trinickia</taxon>
    </lineage>
</organism>
<dbReference type="InterPro" id="IPR046348">
    <property type="entry name" value="SIS_dom_sf"/>
</dbReference>
<dbReference type="SUPFAM" id="SSF46689">
    <property type="entry name" value="Homeodomain-like"/>
    <property type="match status" value="1"/>
</dbReference>
<dbReference type="InterPro" id="IPR047640">
    <property type="entry name" value="RpiR-like"/>
</dbReference>
<dbReference type="InterPro" id="IPR000281">
    <property type="entry name" value="HTH_RpiR"/>
</dbReference>
<sequence length="275" mass="30058">MRSELERRLEGQRLTPAHRRIVQIIVDHASDIGFLTSMELAELANVSQPSVSRFAVALGFDGFLEMRRELRSYSEPALAAPVEGGNKYQLAAVAEARNVAELVEELGDAERIRAFGKALANSKPLPVLGIRAAAGLATQFGYFASKVHPDIRTIVHGGSFAEDQLEQARDAGANWMLAFAMPLYPRETIHALQYAKQIGLKIAVVSDTAFRAQGEIADQLLTARIHSRLVFDSCAAGTVLVSVLLDAMCDAMPERAEARLEAGDRSSLKRKVFIR</sequence>
<accession>A0A2N7WP92</accession>
<reference evidence="2 4" key="1">
    <citation type="submission" date="2018-01" db="EMBL/GenBank/DDBJ databases">
        <title>Whole genome analyses suggest that Burkholderia sensu lato contains two further novel genera in the rhizoxinica-symbiotica group Mycetohabitans gen. nov., and Trinickia gen. nov.: implications for the evolution of diazotrophy and nodulation in the Burkholderiaceae.</title>
        <authorList>
            <person name="Estrada-de los Santos P."/>
            <person name="Palmer M."/>
            <person name="Chavez-Ramirez B."/>
            <person name="Beukes C."/>
            <person name="Steenkamp E.T."/>
            <person name="Hirsch A.M."/>
            <person name="Manyaka P."/>
            <person name="Maluk M."/>
            <person name="Lafos M."/>
            <person name="Crook M."/>
            <person name="Gross E."/>
            <person name="Simon M.F."/>
            <person name="Bueno dos Reis Junior F."/>
            <person name="Poole P.S."/>
            <person name="Venter S.N."/>
            <person name="James E.K."/>
        </authorList>
    </citation>
    <scope>NUCLEOTIDE SEQUENCE [LARGE SCALE GENOMIC DNA]</scope>
    <source>
        <strain evidence="2 4">JPY 581</strain>
    </source>
</reference>
<dbReference type="InterPro" id="IPR036388">
    <property type="entry name" value="WH-like_DNA-bd_sf"/>
</dbReference>
<dbReference type="GO" id="GO:0003700">
    <property type="term" value="F:DNA-binding transcription factor activity"/>
    <property type="evidence" value="ECO:0007669"/>
    <property type="project" value="InterPro"/>
</dbReference>
<name>A0A2N7WP92_9BURK</name>
<keyword evidence="4" id="KW-1185">Reference proteome</keyword>
<evidence type="ECO:0000313" key="3">
    <source>
        <dbReference type="EMBL" id="PTB16947.1"/>
    </source>
</evidence>
<dbReference type="Proteomes" id="UP000235777">
    <property type="component" value="Unassembled WGS sequence"/>
</dbReference>
<evidence type="ECO:0000313" key="2">
    <source>
        <dbReference type="EMBL" id="PMS31223.1"/>
    </source>
</evidence>
<dbReference type="PANTHER" id="PTHR30514">
    <property type="entry name" value="GLUCOKINASE"/>
    <property type="match status" value="1"/>
</dbReference>
<dbReference type="Proteomes" id="UP000240638">
    <property type="component" value="Unassembled WGS sequence"/>
</dbReference>
<comment type="caution">
    <text evidence="2">The sequence shown here is derived from an EMBL/GenBank/DDBJ whole genome shotgun (WGS) entry which is preliminary data.</text>
</comment>
<feature type="domain" description="HTH rpiR-type" evidence="1">
    <location>
        <begin position="1"/>
        <end position="77"/>
    </location>
</feature>
<dbReference type="AlphaFoldDB" id="A0A2N7WP92"/>
<dbReference type="Gene3D" id="3.40.50.10490">
    <property type="entry name" value="Glucose-6-phosphate isomerase like protein, domain 1"/>
    <property type="match status" value="1"/>
</dbReference>
<dbReference type="InterPro" id="IPR009057">
    <property type="entry name" value="Homeodomain-like_sf"/>
</dbReference>
<dbReference type="SUPFAM" id="SSF53697">
    <property type="entry name" value="SIS domain"/>
    <property type="match status" value="1"/>
</dbReference>
<proteinExistence type="predicted"/>
<dbReference type="PROSITE" id="PS51071">
    <property type="entry name" value="HTH_RPIR"/>
    <property type="match status" value="1"/>
</dbReference>
<dbReference type="GO" id="GO:1901135">
    <property type="term" value="P:carbohydrate derivative metabolic process"/>
    <property type="evidence" value="ECO:0007669"/>
    <property type="project" value="InterPro"/>
</dbReference>
<dbReference type="Pfam" id="PF01418">
    <property type="entry name" value="HTH_6"/>
    <property type="match status" value="1"/>
</dbReference>
<dbReference type="EMBL" id="PYUC01000026">
    <property type="protein sequence ID" value="PTB16947.1"/>
    <property type="molecule type" value="Genomic_DNA"/>
</dbReference>
<gene>
    <name evidence="2" type="ORF">C0Z20_28835</name>
    <name evidence="3" type="ORF">C9I57_30660</name>
</gene>
<evidence type="ECO:0000313" key="4">
    <source>
        <dbReference type="Proteomes" id="UP000235777"/>
    </source>
</evidence>
<evidence type="ECO:0000259" key="1">
    <source>
        <dbReference type="PROSITE" id="PS51071"/>
    </source>
</evidence>
<dbReference type="GO" id="GO:0097367">
    <property type="term" value="F:carbohydrate derivative binding"/>
    <property type="evidence" value="ECO:0007669"/>
    <property type="project" value="InterPro"/>
</dbReference>
<reference evidence="3 5" key="2">
    <citation type="submission" date="2018-03" db="EMBL/GenBank/DDBJ databases">
        <title>Whole genome analyses suggest that Burkholderia sensu lato contains two further novel genera in the rhizoxinica-symbiotica group Mycetohabitans gen. nov., and Trinickia gen. nov.: implications for the evolution of diazotrophy and nodulation in the Burkholderiaceae.</title>
        <authorList>
            <person name="Estrada De Los Santos P."/>
            <person name="Palmer M."/>
            <person name="Chavez-Ramirez B."/>
            <person name="Steenkamp E.T."/>
            <person name="Hirsch A.M."/>
            <person name="Manyaka P."/>
            <person name="Maluk M."/>
            <person name="Lafos M."/>
            <person name="Crook M."/>
            <person name="Gross E."/>
            <person name="Simon M.F."/>
            <person name="Bueno Dos Reis Junior F."/>
            <person name="Poole P.S."/>
            <person name="Venter S.N."/>
            <person name="James E.K."/>
        </authorList>
    </citation>
    <scope>NUCLEOTIDE SEQUENCE [LARGE SCALE GENOMIC DNA]</scope>
    <source>
        <strain evidence="3 5">JPY-366</strain>
    </source>
</reference>
<evidence type="ECO:0000313" key="5">
    <source>
        <dbReference type="Proteomes" id="UP000240638"/>
    </source>
</evidence>
<protein>
    <submittedName>
        <fullName evidence="2">MurR/RpiR family transcriptional regulator</fullName>
    </submittedName>
</protein>
<dbReference type="EMBL" id="PNYC01000027">
    <property type="protein sequence ID" value="PMS31223.1"/>
    <property type="molecule type" value="Genomic_DNA"/>
</dbReference>
<dbReference type="Gene3D" id="1.10.10.10">
    <property type="entry name" value="Winged helix-like DNA-binding domain superfamily/Winged helix DNA-binding domain"/>
    <property type="match status" value="1"/>
</dbReference>
<dbReference type="GO" id="GO:0003677">
    <property type="term" value="F:DNA binding"/>
    <property type="evidence" value="ECO:0007669"/>
    <property type="project" value="InterPro"/>
</dbReference>